<comment type="similarity">
    <text evidence="1">Belongs to the PemK/MazF family.</text>
</comment>
<dbReference type="AlphaFoldDB" id="A0A2N5IWA7"/>
<evidence type="ECO:0000313" key="4">
    <source>
        <dbReference type="Proteomes" id="UP000235034"/>
    </source>
</evidence>
<evidence type="ECO:0000256" key="1">
    <source>
        <dbReference type="ARBA" id="ARBA00007521"/>
    </source>
</evidence>
<comment type="caution">
    <text evidence="3">The sequence shown here is derived from an EMBL/GenBank/DDBJ whole genome shotgun (WGS) entry which is preliminary data.</text>
</comment>
<organism evidence="3 4">
    <name type="scientific">Bifidobacterium parmae</name>
    <dbReference type="NCBI Taxonomy" id="361854"/>
    <lineage>
        <taxon>Bacteria</taxon>
        <taxon>Bacillati</taxon>
        <taxon>Actinomycetota</taxon>
        <taxon>Actinomycetes</taxon>
        <taxon>Bifidobacteriales</taxon>
        <taxon>Bifidobacteriaceae</taxon>
        <taxon>Bifidobacterium</taxon>
    </lineage>
</organism>
<dbReference type="PANTHER" id="PTHR33988">
    <property type="entry name" value="ENDORIBONUCLEASE MAZF-RELATED"/>
    <property type="match status" value="1"/>
</dbReference>
<dbReference type="RefSeq" id="WP_101622892.1">
    <property type="nucleotide sequence ID" value="NZ_NMWT01000028.1"/>
</dbReference>
<dbReference type="GO" id="GO:0004521">
    <property type="term" value="F:RNA endonuclease activity"/>
    <property type="evidence" value="ECO:0007669"/>
    <property type="project" value="TreeGrafter"/>
</dbReference>
<dbReference type="InterPro" id="IPR011067">
    <property type="entry name" value="Plasmid_toxin/cell-grow_inhib"/>
</dbReference>
<dbReference type="Proteomes" id="UP000235034">
    <property type="component" value="Unassembled WGS sequence"/>
</dbReference>
<proteinExistence type="inferred from homology"/>
<name>A0A2N5IWA7_9BIFI</name>
<reference evidence="3 4" key="1">
    <citation type="submission" date="2017-07" db="EMBL/GenBank/DDBJ databases">
        <title>Bifidobacterium novel species.</title>
        <authorList>
            <person name="Lugli G.A."/>
            <person name="Milani C."/>
            <person name="Duranti S."/>
            <person name="Mangifesta M."/>
        </authorList>
    </citation>
    <scope>NUCLEOTIDE SEQUENCE [LARGE SCALE GENOMIC DNA]</scope>
    <source>
        <strain evidence="3 4">77</strain>
    </source>
</reference>
<dbReference type="GO" id="GO:0016075">
    <property type="term" value="P:rRNA catabolic process"/>
    <property type="evidence" value="ECO:0007669"/>
    <property type="project" value="TreeGrafter"/>
</dbReference>
<dbReference type="GO" id="GO:0006402">
    <property type="term" value="P:mRNA catabolic process"/>
    <property type="evidence" value="ECO:0007669"/>
    <property type="project" value="TreeGrafter"/>
</dbReference>
<dbReference type="EMBL" id="NMWT01000028">
    <property type="protein sequence ID" value="PLS26239.1"/>
    <property type="molecule type" value="Genomic_DNA"/>
</dbReference>
<dbReference type="SUPFAM" id="SSF50118">
    <property type="entry name" value="Cell growth inhibitor/plasmid maintenance toxic component"/>
    <property type="match status" value="1"/>
</dbReference>
<keyword evidence="2" id="KW-1277">Toxin-antitoxin system</keyword>
<sequence>MKRGEIWALQADGYASKPRPVVIVQNDVVDRFDSVITCLLTSYDSSDIDTRVRLEPSPENGLNKVSYVMTDKIVTVDRKLLGYKVGVVDDRAMANIGRQLMRVLGLL</sequence>
<dbReference type="Gene3D" id="2.30.30.110">
    <property type="match status" value="1"/>
</dbReference>
<dbReference type="PANTHER" id="PTHR33988:SF1">
    <property type="entry name" value="ENDORIBONUCLEASE MAZF7-RELATED"/>
    <property type="match status" value="1"/>
</dbReference>
<dbReference type="GO" id="GO:0003677">
    <property type="term" value="F:DNA binding"/>
    <property type="evidence" value="ECO:0007669"/>
    <property type="project" value="InterPro"/>
</dbReference>
<dbReference type="InterPro" id="IPR003477">
    <property type="entry name" value="PemK-like"/>
</dbReference>
<keyword evidence="4" id="KW-1185">Reference proteome</keyword>
<dbReference type="Pfam" id="PF02452">
    <property type="entry name" value="PemK_toxin"/>
    <property type="match status" value="1"/>
</dbReference>
<gene>
    <name evidence="3" type="ORF">Uis4E_1814</name>
</gene>
<dbReference type="OrthoDB" id="3196747at2"/>
<accession>A0A2N5IWA7</accession>
<protein>
    <submittedName>
        <fullName evidence="3">mRNA interferase PemK</fullName>
    </submittedName>
</protein>
<evidence type="ECO:0000256" key="2">
    <source>
        <dbReference type="ARBA" id="ARBA00022649"/>
    </source>
</evidence>
<evidence type="ECO:0000313" key="3">
    <source>
        <dbReference type="EMBL" id="PLS26239.1"/>
    </source>
</evidence>